<dbReference type="EMBL" id="MWQN01000003">
    <property type="protein sequence ID" value="OPC77808.1"/>
    <property type="molecule type" value="Genomic_DNA"/>
</dbReference>
<keyword evidence="1" id="KW-1133">Transmembrane helix</keyword>
<keyword evidence="1" id="KW-0812">Transmembrane</keyword>
<evidence type="ECO:0000256" key="1">
    <source>
        <dbReference type="SAM" id="Phobius"/>
    </source>
</evidence>
<comment type="caution">
    <text evidence="2">The sequence shown here is derived from an EMBL/GenBank/DDBJ whole genome shotgun (WGS) entry which is preliminary data.</text>
</comment>
<evidence type="ECO:0000313" key="3">
    <source>
        <dbReference type="Proteomes" id="UP000190037"/>
    </source>
</evidence>
<evidence type="ECO:0008006" key="4">
    <source>
        <dbReference type="Google" id="ProtNLM"/>
    </source>
</evidence>
<keyword evidence="3" id="KW-1185">Reference proteome</keyword>
<reference evidence="2 3" key="1">
    <citation type="submission" date="2017-03" db="EMBL/GenBank/DDBJ databases">
        <title>Draft genome sequence of Streptomyces scabrisporus NF3, endophyte isolated from Amphipterygium adstringens.</title>
        <authorList>
            <person name="Vazquez M."/>
            <person name="Ceapa C.D."/>
            <person name="Rodriguez Luna D."/>
            <person name="Sanchez Esquivel S."/>
        </authorList>
    </citation>
    <scope>NUCLEOTIDE SEQUENCE [LARGE SCALE GENOMIC DNA]</scope>
    <source>
        <strain evidence="2 3">NF3</strain>
    </source>
</reference>
<accession>A0A1T3NM74</accession>
<sequence length="153" mass="15806">MTDTAPEQARAALDAVDRARRHVADEVGLPRGYWWAMAAAWVVLGVLGSVWPWLGGTAAAAFGTGHAIVATRLLGGRRRTGRVQVSAAVAGRRTPLVVIGMLVVLVGATIAAALALNADGAEHASVWAAVLVAAVIGFGGPDILSVLRRWARA</sequence>
<name>A0A1T3NM74_9ACTN</name>
<dbReference type="Proteomes" id="UP000190037">
    <property type="component" value="Unassembled WGS sequence"/>
</dbReference>
<feature type="transmembrane region" description="Helical" evidence="1">
    <location>
        <begin position="96"/>
        <end position="118"/>
    </location>
</feature>
<dbReference type="RefSeq" id="WP_078980904.1">
    <property type="nucleotide sequence ID" value="NZ_MWQN01000003.1"/>
</dbReference>
<gene>
    <name evidence="2" type="ORF">B4N89_36640</name>
</gene>
<organism evidence="2 3">
    <name type="scientific">Embleya scabrispora</name>
    <dbReference type="NCBI Taxonomy" id="159449"/>
    <lineage>
        <taxon>Bacteria</taxon>
        <taxon>Bacillati</taxon>
        <taxon>Actinomycetota</taxon>
        <taxon>Actinomycetes</taxon>
        <taxon>Kitasatosporales</taxon>
        <taxon>Streptomycetaceae</taxon>
        <taxon>Embleya</taxon>
    </lineage>
</organism>
<dbReference type="AlphaFoldDB" id="A0A1T3NM74"/>
<feature type="transmembrane region" description="Helical" evidence="1">
    <location>
        <begin position="57"/>
        <end position="75"/>
    </location>
</feature>
<keyword evidence="1" id="KW-0472">Membrane</keyword>
<evidence type="ECO:0000313" key="2">
    <source>
        <dbReference type="EMBL" id="OPC77808.1"/>
    </source>
</evidence>
<proteinExistence type="predicted"/>
<feature type="transmembrane region" description="Helical" evidence="1">
    <location>
        <begin position="124"/>
        <end position="147"/>
    </location>
</feature>
<feature type="transmembrane region" description="Helical" evidence="1">
    <location>
        <begin position="32"/>
        <end position="51"/>
    </location>
</feature>
<protein>
    <recommendedName>
        <fullName evidence="4">Transmembrane protein</fullName>
    </recommendedName>
</protein>